<feature type="compositionally biased region" description="Basic and acidic residues" evidence="5">
    <location>
        <begin position="181"/>
        <end position="212"/>
    </location>
</feature>
<organism evidence="7 8">
    <name type="scientific">Massilia suwonensis</name>
    <dbReference type="NCBI Taxonomy" id="648895"/>
    <lineage>
        <taxon>Bacteria</taxon>
        <taxon>Pseudomonadati</taxon>
        <taxon>Pseudomonadota</taxon>
        <taxon>Betaproteobacteria</taxon>
        <taxon>Burkholderiales</taxon>
        <taxon>Oxalobacteraceae</taxon>
        <taxon>Telluria group</taxon>
        <taxon>Massilia</taxon>
    </lineage>
</organism>
<evidence type="ECO:0000256" key="4">
    <source>
        <dbReference type="PROSITE-ProRule" id="PRU00433"/>
    </source>
</evidence>
<evidence type="ECO:0000313" key="7">
    <source>
        <dbReference type="EMBL" id="MFC5477117.1"/>
    </source>
</evidence>
<dbReference type="InterPro" id="IPR009056">
    <property type="entry name" value="Cyt_c-like_dom"/>
</dbReference>
<comment type="caution">
    <text evidence="7">The sequence shown here is derived from an EMBL/GenBank/DDBJ whole genome shotgun (WGS) entry which is preliminary data.</text>
</comment>
<name>A0ABW0MJ38_9BURK</name>
<evidence type="ECO:0000256" key="1">
    <source>
        <dbReference type="ARBA" id="ARBA00022617"/>
    </source>
</evidence>
<evidence type="ECO:0000256" key="5">
    <source>
        <dbReference type="SAM" id="MobiDB-lite"/>
    </source>
</evidence>
<dbReference type="RefSeq" id="WP_379751725.1">
    <property type="nucleotide sequence ID" value="NZ_JBHSMR010000004.1"/>
</dbReference>
<protein>
    <submittedName>
        <fullName evidence="7">C-type cytochrome</fullName>
    </submittedName>
</protein>
<dbReference type="Pfam" id="PF13442">
    <property type="entry name" value="Cytochrome_CBB3"/>
    <property type="match status" value="1"/>
</dbReference>
<feature type="region of interest" description="Disordered" evidence="5">
    <location>
        <begin position="169"/>
        <end position="227"/>
    </location>
</feature>
<dbReference type="Gene3D" id="1.10.760.10">
    <property type="entry name" value="Cytochrome c-like domain"/>
    <property type="match status" value="1"/>
</dbReference>
<evidence type="ECO:0000256" key="2">
    <source>
        <dbReference type="ARBA" id="ARBA00022723"/>
    </source>
</evidence>
<evidence type="ECO:0000313" key="8">
    <source>
        <dbReference type="Proteomes" id="UP001596101"/>
    </source>
</evidence>
<keyword evidence="8" id="KW-1185">Reference proteome</keyword>
<reference evidence="8" key="1">
    <citation type="journal article" date="2019" name="Int. J. Syst. Evol. Microbiol.">
        <title>The Global Catalogue of Microorganisms (GCM) 10K type strain sequencing project: providing services to taxonomists for standard genome sequencing and annotation.</title>
        <authorList>
            <consortium name="The Broad Institute Genomics Platform"/>
            <consortium name="The Broad Institute Genome Sequencing Center for Infectious Disease"/>
            <person name="Wu L."/>
            <person name="Ma J."/>
        </authorList>
    </citation>
    <scope>NUCLEOTIDE SEQUENCE [LARGE SCALE GENOMIC DNA]</scope>
    <source>
        <strain evidence="8">CCUG 43111</strain>
    </source>
</reference>
<evidence type="ECO:0000259" key="6">
    <source>
        <dbReference type="PROSITE" id="PS51007"/>
    </source>
</evidence>
<dbReference type="Proteomes" id="UP001596101">
    <property type="component" value="Unassembled WGS sequence"/>
</dbReference>
<feature type="domain" description="Cytochrome c" evidence="6">
    <location>
        <begin position="72"/>
        <end position="156"/>
    </location>
</feature>
<sequence length="227" mass="24280">MKPITKHVLATTAILLAGGTLAFGLFAHLGVYDFGADAQHSAPVYSMLDYMRGRSIEVRAQNIKVPVFKDPGRTVKGAGNYNAMCVQCHLAPGMAETELSRGLYPAPPNLSKTRFEPGQAFWAIKHGIKTSGMPAWGKSMNDEEIWNMVGFLQQLPSLDAQGYRAMVAKSSGHSHAGAGAGHDEGESGQDAHDGMGHAEGEGEHPRGMRNMDHATSPKPAPEAEHAH</sequence>
<evidence type="ECO:0000256" key="3">
    <source>
        <dbReference type="ARBA" id="ARBA00023004"/>
    </source>
</evidence>
<dbReference type="EMBL" id="JBHSMR010000004">
    <property type="protein sequence ID" value="MFC5477117.1"/>
    <property type="molecule type" value="Genomic_DNA"/>
</dbReference>
<accession>A0ABW0MJ38</accession>
<dbReference type="InterPro" id="IPR036909">
    <property type="entry name" value="Cyt_c-like_dom_sf"/>
</dbReference>
<keyword evidence="1 4" id="KW-0349">Heme</keyword>
<dbReference type="SUPFAM" id="SSF46626">
    <property type="entry name" value="Cytochrome c"/>
    <property type="match status" value="1"/>
</dbReference>
<dbReference type="PROSITE" id="PS51007">
    <property type="entry name" value="CYTC"/>
    <property type="match status" value="1"/>
</dbReference>
<keyword evidence="3 4" id="KW-0408">Iron</keyword>
<gene>
    <name evidence="7" type="ORF">ACFPQ5_02875</name>
</gene>
<keyword evidence="2 4" id="KW-0479">Metal-binding</keyword>
<proteinExistence type="predicted"/>